<keyword evidence="3" id="KW-0378">Hydrolase</keyword>
<dbReference type="PANTHER" id="PTHR42987">
    <property type="entry name" value="PEPTIDASE S49"/>
    <property type="match status" value="1"/>
</dbReference>
<dbReference type="PANTHER" id="PTHR42987:SF8">
    <property type="entry name" value="PROTEINASE"/>
    <property type="match status" value="1"/>
</dbReference>
<keyword evidence="4" id="KW-0720">Serine protease</keyword>
<accession>A0ABW1HZL5</accession>
<gene>
    <name evidence="6" type="ORF">ACFQH9_00620</name>
</gene>
<protein>
    <submittedName>
        <fullName evidence="6">S49 family peptidase</fullName>
    </submittedName>
</protein>
<dbReference type="InterPro" id="IPR029045">
    <property type="entry name" value="ClpP/crotonase-like_dom_sf"/>
</dbReference>
<reference evidence="7" key="1">
    <citation type="journal article" date="2019" name="Int. J. Syst. Evol. Microbiol.">
        <title>The Global Catalogue of Microorganisms (GCM) 10K type strain sequencing project: providing services to taxonomists for standard genome sequencing and annotation.</title>
        <authorList>
            <consortium name="The Broad Institute Genomics Platform"/>
            <consortium name="The Broad Institute Genome Sequencing Center for Infectious Disease"/>
            <person name="Wu L."/>
            <person name="Ma J."/>
        </authorList>
    </citation>
    <scope>NUCLEOTIDE SEQUENCE [LARGE SCALE GENOMIC DNA]</scope>
    <source>
        <strain evidence="7">CGMCC 4.7397</strain>
    </source>
</reference>
<proteinExistence type="inferred from homology"/>
<evidence type="ECO:0000256" key="2">
    <source>
        <dbReference type="ARBA" id="ARBA00022670"/>
    </source>
</evidence>
<dbReference type="RefSeq" id="WP_379562995.1">
    <property type="nucleotide sequence ID" value="NZ_JBHSQK010000002.1"/>
</dbReference>
<dbReference type="EMBL" id="JBHSQK010000002">
    <property type="protein sequence ID" value="MFC5946778.1"/>
    <property type="molecule type" value="Genomic_DNA"/>
</dbReference>
<evidence type="ECO:0000313" key="6">
    <source>
        <dbReference type="EMBL" id="MFC5946778.1"/>
    </source>
</evidence>
<dbReference type="Gene3D" id="6.20.330.10">
    <property type="match status" value="1"/>
</dbReference>
<evidence type="ECO:0000256" key="3">
    <source>
        <dbReference type="ARBA" id="ARBA00022801"/>
    </source>
</evidence>
<evidence type="ECO:0000256" key="1">
    <source>
        <dbReference type="ARBA" id="ARBA00008683"/>
    </source>
</evidence>
<keyword evidence="2" id="KW-0645">Protease</keyword>
<dbReference type="InterPro" id="IPR002142">
    <property type="entry name" value="Peptidase_S49"/>
</dbReference>
<feature type="domain" description="Peptidase S49" evidence="5">
    <location>
        <begin position="96"/>
        <end position="238"/>
    </location>
</feature>
<keyword evidence="7" id="KW-1185">Reference proteome</keyword>
<comment type="caution">
    <text evidence="6">The sequence shown here is derived from an EMBL/GenBank/DDBJ whole genome shotgun (WGS) entry which is preliminary data.</text>
</comment>
<name>A0ABW1HZL5_9PSEU</name>
<dbReference type="Proteomes" id="UP001596119">
    <property type="component" value="Unassembled WGS sequence"/>
</dbReference>
<dbReference type="Gene3D" id="3.90.226.10">
    <property type="entry name" value="2-enoyl-CoA Hydratase, Chain A, domain 1"/>
    <property type="match status" value="1"/>
</dbReference>
<dbReference type="SUPFAM" id="SSF52096">
    <property type="entry name" value="ClpP/crotonase"/>
    <property type="match status" value="1"/>
</dbReference>
<comment type="similarity">
    <text evidence="1">Belongs to the peptidase S49 family.</text>
</comment>
<dbReference type="CDD" id="cd07023">
    <property type="entry name" value="S49_Sppa_N_C"/>
    <property type="match status" value="1"/>
</dbReference>
<dbReference type="Pfam" id="PF01343">
    <property type="entry name" value="Peptidase_S49"/>
    <property type="match status" value="1"/>
</dbReference>
<sequence length="298" mass="31500">MDALRLPESLTSRLPGRLGEKGDTPVVPLVRLHGVISPQPGPVPRAVINAASTEKVLERAFGAERVVAVGLLVNSPGGSPTQSALVADRIRGLAAEHEVPVLAFCEDVAASGGYWLACAADEIYAHPTSIVGSIGVISSGFGLEGFIQRFGIERRLHTAGKSKSRLDPFLPEKEEDVAWLRGLQDELHELFRQWVTERRGDRLTGGEELFTGEVWTGARAVELGLVDGLGTARSVLTERFPDAKLAPVEGRKPLLARLGLNAPAAALPGSLSGGGATDAALGLVQAADIRATWARYGL</sequence>
<evidence type="ECO:0000313" key="7">
    <source>
        <dbReference type="Proteomes" id="UP001596119"/>
    </source>
</evidence>
<dbReference type="InterPro" id="IPR047272">
    <property type="entry name" value="S49_SppA_C"/>
</dbReference>
<evidence type="ECO:0000259" key="5">
    <source>
        <dbReference type="Pfam" id="PF01343"/>
    </source>
</evidence>
<organism evidence="6 7">
    <name type="scientific">Pseudonocardia lutea</name>
    <dbReference type="NCBI Taxonomy" id="2172015"/>
    <lineage>
        <taxon>Bacteria</taxon>
        <taxon>Bacillati</taxon>
        <taxon>Actinomycetota</taxon>
        <taxon>Actinomycetes</taxon>
        <taxon>Pseudonocardiales</taxon>
        <taxon>Pseudonocardiaceae</taxon>
        <taxon>Pseudonocardia</taxon>
    </lineage>
</organism>
<evidence type="ECO:0000256" key="4">
    <source>
        <dbReference type="ARBA" id="ARBA00022825"/>
    </source>
</evidence>